<reference evidence="2 3" key="1">
    <citation type="journal article" date="2021" name="Microbiol. Resour. Announc.">
        <title>Complete Genome Sequences of Two Rhodococcus sp. Strains with Large and Linear Chromosomes, Isolated from Apple Rhizosphere.</title>
        <authorList>
            <person name="Benning S."/>
            <person name="Brugnone N."/>
            <person name="Siani R."/>
            <person name="Kublik S."/>
            <person name="Schloter M."/>
            <person name="Rad V."/>
        </authorList>
    </citation>
    <scope>NUCLEOTIDE SEQUENCE [LARGE SCALE GENOMIC DNA]</scope>
    <source>
        <strain evidence="2 3">R79</strain>
    </source>
</reference>
<gene>
    <name evidence="2" type="ORF">JWS13_03175</name>
</gene>
<proteinExistence type="predicted"/>
<name>A0A974VYZ9_9NOCA</name>
<dbReference type="Proteomes" id="UP000662986">
    <property type="component" value="Plasmid unnamed4"/>
</dbReference>
<accession>A0A974VYZ9</accession>
<protein>
    <submittedName>
        <fullName evidence="2">Uncharacterized protein</fullName>
    </submittedName>
</protein>
<keyword evidence="3" id="KW-1185">Reference proteome</keyword>
<geneLocation type="plasmid" evidence="2 3">
    <name>unnamed4</name>
</geneLocation>
<reference evidence="2 3" key="2">
    <citation type="journal article" date="2022" name="Arch. Microbiol.">
        <title>Rhodococcus pseudokoreensis sp. nov. isolated from the rhizosphere of young M26 apple rootstocks.</title>
        <authorList>
            <person name="Kampfer P."/>
            <person name="Glaeser S.P."/>
            <person name="Blom J."/>
            <person name="Wolf J."/>
            <person name="Benning S."/>
            <person name="Schloter M."/>
            <person name="Neumann-Schaal M."/>
        </authorList>
    </citation>
    <scope>NUCLEOTIDE SEQUENCE [LARGE SCALE GENOMIC DNA]</scope>
    <source>
        <strain evidence="2 3">R79</strain>
    </source>
</reference>
<organism evidence="2 3">
    <name type="scientific">Rhodococcus pseudokoreensis</name>
    <dbReference type="NCBI Taxonomy" id="2811421"/>
    <lineage>
        <taxon>Bacteria</taxon>
        <taxon>Bacillati</taxon>
        <taxon>Actinomycetota</taxon>
        <taxon>Actinomycetes</taxon>
        <taxon>Mycobacteriales</taxon>
        <taxon>Nocardiaceae</taxon>
        <taxon>Rhodococcus</taxon>
    </lineage>
</organism>
<evidence type="ECO:0000313" key="2">
    <source>
        <dbReference type="EMBL" id="QSE87667.1"/>
    </source>
</evidence>
<evidence type="ECO:0000313" key="3">
    <source>
        <dbReference type="Proteomes" id="UP000662986"/>
    </source>
</evidence>
<dbReference type="EMBL" id="CP070615">
    <property type="protein sequence ID" value="QSE87667.1"/>
    <property type="molecule type" value="Genomic_DNA"/>
</dbReference>
<feature type="region of interest" description="Disordered" evidence="1">
    <location>
        <begin position="1"/>
        <end position="28"/>
    </location>
</feature>
<keyword evidence="2" id="KW-0614">Plasmid</keyword>
<dbReference type="RefSeq" id="WP_206004445.1">
    <property type="nucleotide sequence ID" value="NZ_CP070615.1"/>
</dbReference>
<sequence length="118" mass="11836">MAVSETAQFPIEGTGSATPRHEDTASVARLLRSSAPNCPCSACAGRLTESVSAATDVVRIVGTGIGASLPLQPGGKEVYGISRADLPPVSALAVAAVTGSPATPESEPLLVPVQNAVW</sequence>
<evidence type="ECO:0000256" key="1">
    <source>
        <dbReference type="SAM" id="MobiDB-lite"/>
    </source>
</evidence>